<accession>A0A1A8XZ38</accession>
<dbReference type="RefSeq" id="WP_186411548.1">
    <property type="nucleotide sequence ID" value="NZ_FLQY01000246.1"/>
</dbReference>
<gene>
    <name evidence="1" type="ORF">PROAA_320020</name>
</gene>
<organism evidence="1 2">
    <name type="scientific">Candidatus Propionivibrio aalborgensis</name>
    <dbReference type="NCBI Taxonomy" id="1860101"/>
    <lineage>
        <taxon>Bacteria</taxon>
        <taxon>Pseudomonadati</taxon>
        <taxon>Pseudomonadota</taxon>
        <taxon>Betaproteobacteria</taxon>
        <taxon>Rhodocyclales</taxon>
        <taxon>Rhodocyclaceae</taxon>
        <taxon>Propionivibrio</taxon>
    </lineage>
</organism>
<name>A0A1A8XZ38_9RHOO</name>
<evidence type="ECO:0000313" key="1">
    <source>
        <dbReference type="EMBL" id="SBT09333.1"/>
    </source>
</evidence>
<evidence type="ECO:0008006" key="3">
    <source>
        <dbReference type="Google" id="ProtNLM"/>
    </source>
</evidence>
<dbReference type="EMBL" id="FLQY01000246">
    <property type="protein sequence ID" value="SBT09333.1"/>
    <property type="molecule type" value="Genomic_DNA"/>
</dbReference>
<proteinExistence type="predicted"/>
<protein>
    <recommendedName>
        <fullName evidence="3">Methyltransferase FkbM domain-containing protein</fullName>
    </recommendedName>
</protein>
<reference evidence="1 2" key="1">
    <citation type="submission" date="2016-06" db="EMBL/GenBank/DDBJ databases">
        <authorList>
            <person name="Kjaerup R.B."/>
            <person name="Dalgaard T.S."/>
            <person name="Juul-Madsen H.R."/>
        </authorList>
    </citation>
    <scope>NUCLEOTIDE SEQUENCE [LARGE SCALE GENOMIC DNA]</scope>
    <source>
        <strain evidence="1">2</strain>
    </source>
</reference>
<dbReference type="Proteomes" id="UP000199600">
    <property type="component" value="Unassembled WGS sequence"/>
</dbReference>
<evidence type="ECO:0000313" key="2">
    <source>
        <dbReference type="Proteomes" id="UP000199600"/>
    </source>
</evidence>
<sequence>MNSSFKRVVDWMARLARLDRQVDDIKINQGRILAGLNRDRCYERISDYEFKVFSQWGEDGIIQHLVTHLEIPDRTFIEFGIEDFSESNCRFLMMKDHWQGYVIDGSEANIRRLRSSSYYWRYPLTAKAAFITRDNIDALLQESGFAPRPGLLSVDLDGVDWHVLDALRDWRPSVLVVEYNDVFGFDRAVSVPYDPAFVRAGAHFSNLYWGASLPAFAHLANEMGMALVGVNAAGSNAFFVRRELLNEEVAEVMMESCRRPASFSDSRDAGGQLTFVRGAARRAVIADMPLLDVVSRAALRVGDLP</sequence>
<keyword evidence="2" id="KW-1185">Reference proteome</keyword>
<dbReference type="AlphaFoldDB" id="A0A1A8XZ38"/>